<feature type="non-terminal residue" evidence="2">
    <location>
        <position position="144"/>
    </location>
</feature>
<feature type="compositionally biased region" description="Basic and acidic residues" evidence="1">
    <location>
        <begin position="103"/>
        <end position="112"/>
    </location>
</feature>
<organism evidence="2">
    <name type="scientific">uncultured Solirubrobacteraceae bacterium</name>
    <dbReference type="NCBI Taxonomy" id="1162706"/>
    <lineage>
        <taxon>Bacteria</taxon>
        <taxon>Bacillati</taxon>
        <taxon>Actinomycetota</taxon>
        <taxon>Thermoleophilia</taxon>
        <taxon>Solirubrobacterales</taxon>
        <taxon>Solirubrobacteraceae</taxon>
        <taxon>environmental samples</taxon>
    </lineage>
</organism>
<gene>
    <name evidence="2" type="ORF">AVDCRST_MAG30-2754</name>
</gene>
<name>A0A6J4T816_9ACTN</name>
<reference evidence="2" key="1">
    <citation type="submission" date="2020-02" db="EMBL/GenBank/DDBJ databases">
        <authorList>
            <person name="Meier V. D."/>
        </authorList>
    </citation>
    <scope>NUCLEOTIDE SEQUENCE</scope>
    <source>
        <strain evidence="2">AVDCRST_MAG30</strain>
    </source>
</reference>
<dbReference type="EMBL" id="CADCVS010000357">
    <property type="protein sequence ID" value="CAA9515802.1"/>
    <property type="molecule type" value="Genomic_DNA"/>
</dbReference>
<evidence type="ECO:0000313" key="2">
    <source>
        <dbReference type="EMBL" id="CAA9515802.1"/>
    </source>
</evidence>
<accession>A0A6J4T816</accession>
<proteinExistence type="predicted"/>
<feature type="compositionally biased region" description="Basic residues" evidence="1">
    <location>
        <begin position="51"/>
        <end position="102"/>
    </location>
</feature>
<protein>
    <submittedName>
        <fullName evidence="2">Uncharacterized protein</fullName>
    </submittedName>
</protein>
<evidence type="ECO:0000256" key="1">
    <source>
        <dbReference type="SAM" id="MobiDB-lite"/>
    </source>
</evidence>
<feature type="non-terminal residue" evidence="2">
    <location>
        <position position="1"/>
    </location>
</feature>
<sequence>AARRVAQARVHDGRDRARRHHGALPPPGVPRLRRAHARVHRDLPVRATGRLARRRARPPRAPHARRHRGAGRHPGARGLRPGRGRRPARGAQRARARRRRGRARGDRRDRGGVARPPGARGLLEPRVRDRAAQPGPRAPLQATL</sequence>
<dbReference type="AlphaFoldDB" id="A0A6J4T816"/>
<feature type="region of interest" description="Disordered" evidence="1">
    <location>
        <begin position="1"/>
        <end position="144"/>
    </location>
</feature>